<dbReference type="RefSeq" id="WP_182501465.1">
    <property type="nucleotide sequence ID" value="NZ_JACJHX010000001.1"/>
</dbReference>
<keyword evidence="2" id="KW-1185">Reference proteome</keyword>
<proteinExistence type="predicted"/>
<dbReference type="Pfam" id="PF14398">
    <property type="entry name" value="ATPgrasp_YheCD"/>
    <property type="match status" value="1"/>
</dbReference>
<organism evidence="1 2">
    <name type="scientific">Peribacillus huizhouensis</name>
    <dbReference type="NCBI Taxonomy" id="1501239"/>
    <lineage>
        <taxon>Bacteria</taxon>
        <taxon>Bacillati</taxon>
        <taxon>Bacillota</taxon>
        <taxon>Bacilli</taxon>
        <taxon>Bacillales</taxon>
        <taxon>Bacillaceae</taxon>
        <taxon>Peribacillus</taxon>
    </lineage>
</organism>
<name>A0ABR6CJX4_9BACI</name>
<dbReference type="Gene3D" id="3.30.470.20">
    <property type="entry name" value="ATP-grasp fold, B domain"/>
    <property type="match status" value="1"/>
</dbReference>
<sequence length="399" mass="46268">MKLYYDLTNQLWKHRSSGQKAYFGQDLREIPFSEEVPLPSFSVQTKLEHGNRILTVGIMTCQNKKNDFGIAGNLPLFYDLHQELLKHGIFSFIFTAEDALTNTRRGLVYSVEYGKWMKVSVPKPCVIYNRIPFRSFEETSTFQSLLNDFKARNIAIFNPGFFHKYDMFEALAKSPDLSRFLPETILLSSSQVLKDFLEHHREIYIKPGKGNRGYGIAALSLINTSELIVKKTNGTETYPAFDHFWKSESDRLLRKKYIAQRAIKPKKIRGHRFDYRILVHYQNGVHLVTGKAVRLSQSQEVTTHIPKGGKLYPYNRLQSVELDEQFKTIAEQCGIILSKAFGFFGEFSIDIGEDLNGNLFIYEVNTKPMQFDEPEIERARHKHLRQIFREIGLPKLLPR</sequence>
<evidence type="ECO:0000313" key="2">
    <source>
        <dbReference type="Proteomes" id="UP000626697"/>
    </source>
</evidence>
<dbReference type="EMBL" id="JACJHX010000001">
    <property type="protein sequence ID" value="MBA9025292.1"/>
    <property type="molecule type" value="Genomic_DNA"/>
</dbReference>
<reference evidence="1 2" key="1">
    <citation type="submission" date="2020-08" db="EMBL/GenBank/DDBJ databases">
        <title>Genomic Encyclopedia of Type Strains, Phase IV (KMG-IV): sequencing the most valuable type-strain genomes for metagenomic binning, comparative biology and taxonomic classification.</title>
        <authorList>
            <person name="Goeker M."/>
        </authorList>
    </citation>
    <scope>NUCLEOTIDE SEQUENCE [LARGE SCALE GENOMIC DNA]</scope>
    <source>
        <strain evidence="1 2">DSM 105481</strain>
    </source>
</reference>
<protein>
    <recommendedName>
        <fullName evidence="3">ATP-grasp domain-containing protein</fullName>
    </recommendedName>
</protein>
<gene>
    <name evidence="1" type="ORF">HNP81_000574</name>
</gene>
<evidence type="ECO:0000313" key="1">
    <source>
        <dbReference type="EMBL" id="MBA9025292.1"/>
    </source>
</evidence>
<comment type="caution">
    <text evidence="1">The sequence shown here is derived from an EMBL/GenBank/DDBJ whole genome shotgun (WGS) entry which is preliminary data.</text>
</comment>
<dbReference type="SUPFAM" id="SSF56059">
    <property type="entry name" value="Glutathione synthetase ATP-binding domain-like"/>
    <property type="match status" value="1"/>
</dbReference>
<evidence type="ECO:0008006" key="3">
    <source>
        <dbReference type="Google" id="ProtNLM"/>
    </source>
</evidence>
<accession>A0ABR6CJX4</accession>
<dbReference type="InterPro" id="IPR026838">
    <property type="entry name" value="YheC/D"/>
</dbReference>
<dbReference type="Proteomes" id="UP000626697">
    <property type="component" value="Unassembled WGS sequence"/>
</dbReference>